<dbReference type="InterPro" id="IPR050448">
    <property type="entry name" value="OpgB/LTA_synthase_biosynth"/>
</dbReference>
<proteinExistence type="predicted"/>
<comment type="subcellular location">
    <subcellularLocation>
        <location evidence="1">Cell membrane</location>
        <topology evidence="1">Multi-pass membrane protein</topology>
    </subcellularLocation>
</comment>
<accession>A0A4R9K9W7</accession>
<evidence type="ECO:0000256" key="5">
    <source>
        <dbReference type="ARBA" id="ARBA00023136"/>
    </source>
</evidence>
<feature type="binding site" evidence="8">
    <location>
        <position position="332"/>
    </location>
    <ligand>
        <name>Mn(2+)</name>
        <dbReference type="ChEBI" id="CHEBI:29035"/>
    </ligand>
</feature>
<feature type="binding site" evidence="7">
    <location>
        <position position="449"/>
    </location>
    <ligand>
        <name>substrate</name>
    </ligand>
</feature>
<comment type="caution">
    <text evidence="11">The sequence shown here is derived from an EMBL/GenBank/DDBJ whole genome shotgun (WGS) entry which is preliminary data.</text>
</comment>
<dbReference type="EMBL" id="RQGF01000025">
    <property type="protein sequence ID" value="TGL61543.1"/>
    <property type="molecule type" value="Genomic_DNA"/>
</dbReference>
<dbReference type="RefSeq" id="WP_135649199.1">
    <property type="nucleotide sequence ID" value="NZ_RQGF01000025.1"/>
</dbReference>
<evidence type="ECO:0000256" key="2">
    <source>
        <dbReference type="ARBA" id="ARBA00022475"/>
    </source>
</evidence>
<evidence type="ECO:0000256" key="3">
    <source>
        <dbReference type="ARBA" id="ARBA00022692"/>
    </source>
</evidence>
<dbReference type="PIRSF" id="PIRSF005091">
    <property type="entry name" value="Mmb_sulf_HI1246"/>
    <property type="match status" value="1"/>
</dbReference>
<feature type="active site" evidence="6">
    <location>
        <position position="332"/>
    </location>
</feature>
<dbReference type="Pfam" id="PF00884">
    <property type="entry name" value="Sulfatase"/>
    <property type="match status" value="1"/>
</dbReference>
<protein>
    <submittedName>
        <fullName evidence="11">Alkaline phosphatase family protein</fullName>
    </submittedName>
</protein>
<dbReference type="CDD" id="cd16015">
    <property type="entry name" value="LTA_synthase"/>
    <property type="match status" value="1"/>
</dbReference>
<feature type="binding site" evidence="8">
    <location>
        <position position="288"/>
    </location>
    <ligand>
        <name>Mn(2+)</name>
        <dbReference type="ChEBI" id="CHEBI:29035"/>
    </ligand>
</feature>
<keyword evidence="5 9" id="KW-0472">Membrane</keyword>
<feature type="binding site" evidence="8">
    <location>
        <position position="505"/>
    </location>
    <ligand>
        <name>Mn(2+)</name>
        <dbReference type="ChEBI" id="CHEBI:29035"/>
    </ligand>
</feature>
<evidence type="ECO:0000256" key="6">
    <source>
        <dbReference type="PIRSR" id="PIRSR005091-1"/>
    </source>
</evidence>
<evidence type="ECO:0000256" key="1">
    <source>
        <dbReference type="ARBA" id="ARBA00004651"/>
    </source>
</evidence>
<dbReference type="InterPro" id="IPR017850">
    <property type="entry name" value="Alkaline_phosphatase_core_sf"/>
</dbReference>
<dbReference type="InterPro" id="IPR000917">
    <property type="entry name" value="Sulfatase_N"/>
</dbReference>
<keyword evidence="7" id="KW-0479">Metal-binding</keyword>
<evidence type="ECO:0000256" key="8">
    <source>
        <dbReference type="PIRSR" id="PIRSR005091-3"/>
    </source>
</evidence>
<evidence type="ECO:0000256" key="7">
    <source>
        <dbReference type="PIRSR" id="PIRSR005091-2"/>
    </source>
</evidence>
<dbReference type="PANTHER" id="PTHR47371">
    <property type="entry name" value="LIPOTEICHOIC ACID SYNTHASE"/>
    <property type="match status" value="1"/>
</dbReference>
<keyword evidence="12" id="KW-1185">Reference proteome</keyword>
<organism evidence="11 12">
    <name type="scientific">Leptospira sarikeiensis</name>
    <dbReference type="NCBI Taxonomy" id="2484943"/>
    <lineage>
        <taxon>Bacteria</taxon>
        <taxon>Pseudomonadati</taxon>
        <taxon>Spirochaetota</taxon>
        <taxon>Spirochaetia</taxon>
        <taxon>Leptospirales</taxon>
        <taxon>Leptospiraceae</taxon>
        <taxon>Leptospira</taxon>
    </lineage>
</organism>
<feature type="transmembrane region" description="Helical" evidence="9">
    <location>
        <begin position="12"/>
        <end position="35"/>
    </location>
</feature>
<evidence type="ECO:0000256" key="4">
    <source>
        <dbReference type="ARBA" id="ARBA00022989"/>
    </source>
</evidence>
<keyword evidence="3 9" id="KW-0812">Transmembrane</keyword>
<sequence length="650" mass="74387">MIKRLPDNLRIVLFYSFCFFVLLTVFRFALLFVYFSKLGNSSISEVIYSFLIGIRFDLCVISIVIGPSWLLSSIHPLNRWKSYRYIWGILPITLFLWMTGHLIGDIIYFGEADKHLGYEGFVFLGKDLLILIEAAVKNDTFTVILGLTGISIGLPSLIYLFIKHNGYEFSSLNKKWELLQIPISILILLLLFRGGLQSRPLRSTEAIHSENQFLNQLPLNGVFTTIMDLKSKSILPELQISKEESVRIVQKEIDYPGAKFIDPEFPILRETIETRKETPPNIVLILLESWTGKFIRPNGNGIVGERELTPYFNSLLKEGRYFPHFFATGGRTVNGLMSVLTGVPDRPGITVVRTHQVLGNFGGLGSILKELGYSTYFVHGGDVGFDNMSFLFPHWGFDTILGKEEIEKTKRYTSGAWGFYDGDVLQELHHTLENAKQPFAAVSLTLTTHYPYQVPETVQNLYPSSMKDSDYFNTYTYADKSIGKFMENAKKSAYFKNTIFVFVADHTHHRDLNPYEDRNIPLLIYSPKYIKPTMDPQISSQLDVIPTILGLVGKKVRFASFGRDLLTRAKEKNYGSYFAFSSVIGWIENENALYRSTEAELREVYPMPWNETKSKCVSIKDTCDEYERKAKAFLNLSYELLNTNRIFPEK</sequence>
<feature type="transmembrane region" description="Helical" evidence="9">
    <location>
        <begin position="83"/>
        <end position="104"/>
    </location>
</feature>
<gene>
    <name evidence="11" type="ORF">EHQ64_09225</name>
</gene>
<reference evidence="11" key="1">
    <citation type="journal article" date="2019" name="PLoS Negl. Trop. Dis.">
        <title>Revisiting the worldwide diversity of Leptospira species in the environment.</title>
        <authorList>
            <person name="Vincent A.T."/>
            <person name="Schiettekatte O."/>
            <person name="Bourhy P."/>
            <person name="Veyrier F.J."/>
            <person name="Picardeau M."/>
        </authorList>
    </citation>
    <scope>NUCLEOTIDE SEQUENCE [LARGE SCALE GENOMIC DNA]</scope>
    <source>
        <strain evidence="11">201702455</strain>
    </source>
</reference>
<evidence type="ECO:0000259" key="10">
    <source>
        <dbReference type="Pfam" id="PF00884"/>
    </source>
</evidence>
<dbReference type="Gene3D" id="3.40.720.10">
    <property type="entry name" value="Alkaline Phosphatase, subunit A"/>
    <property type="match status" value="1"/>
</dbReference>
<feature type="transmembrane region" description="Helical" evidence="9">
    <location>
        <begin position="178"/>
        <end position="196"/>
    </location>
</feature>
<dbReference type="GO" id="GO:0046872">
    <property type="term" value="F:metal ion binding"/>
    <property type="evidence" value="ECO:0007669"/>
    <property type="project" value="UniProtKB-KW"/>
</dbReference>
<evidence type="ECO:0000313" key="12">
    <source>
        <dbReference type="Proteomes" id="UP000297762"/>
    </source>
</evidence>
<dbReference type="Gene3D" id="3.30.1120.80">
    <property type="match status" value="1"/>
</dbReference>
<keyword evidence="4 9" id="KW-1133">Transmembrane helix</keyword>
<keyword evidence="7" id="KW-0464">Manganese</keyword>
<feature type="binding site" evidence="8">
    <location>
        <position position="506"/>
    </location>
    <ligand>
        <name>Mn(2+)</name>
        <dbReference type="ChEBI" id="CHEBI:29035"/>
    </ligand>
</feature>
<evidence type="ECO:0000256" key="9">
    <source>
        <dbReference type="SAM" id="Phobius"/>
    </source>
</evidence>
<evidence type="ECO:0000313" key="11">
    <source>
        <dbReference type="EMBL" id="TGL61543.1"/>
    </source>
</evidence>
<name>A0A4R9K9W7_9LEPT</name>
<dbReference type="OrthoDB" id="5901192at2"/>
<dbReference type="SUPFAM" id="SSF53649">
    <property type="entry name" value="Alkaline phosphatase-like"/>
    <property type="match status" value="1"/>
</dbReference>
<dbReference type="PANTHER" id="PTHR47371:SF3">
    <property type="entry name" value="PHOSPHOGLYCEROL TRANSFERASE I"/>
    <property type="match status" value="1"/>
</dbReference>
<keyword evidence="2" id="KW-1003">Cell membrane</keyword>
<dbReference type="Proteomes" id="UP000297762">
    <property type="component" value="Unassembled WGS sequence"/>
</dbReference>
<dbReference type="GO" id="GO:0005886">
    <property type="term" value="C:plasma membrane"/>
    <property type="evidence" value="ECO:0007669"/>
    <property type="project" value="UniProtKB-SubCell"/>
</dbReference>
<dbReference type="AlphaFoldDB" id="A0A4R9K9W7"/>
<dbReference type="InterPro" id="IPR012160">
    <property type="entry name" value="LtaS-like"/>
</dbReference>
<feature type="transmembrane region" description="Helical" evidence="9">
    <location>
        <begin position="47"/>
        <end position="71"/>
    </location>
</feature>
<feature type="transmembrane region" description="Helical" evidence="9">
    <location>
        <begin position="143"/>
        <end position="162"/>
    </location>
</feature>
<feature type="domain" description="Sulfatase N-terminal" evidence="10">
    <location>
        <begin position="280"/>
        <end position="553"/>
    </location>
</feature>